<keyword evidence="1" id="KW-0175">Coiled coil</keyword>
<accession>A0A3G4ZPC0</accession>
<protein>
    <submittedName>
        <fullName evidence="2">Tail fiber domain-containing protein</fullName>
    </submittedName>
</protein>
<dbReference type="EMBL" id="MK071990">
    <property type="protein sequence ID" value="AYV76725.1"/>
    <property type="molecule type" value="Genomic_DNA"/>
</dbReference>
<sequence length="168" mass="18494">MEYMTPASNEAVQDIASVYNNDKLIATNIIGSTGTLGGIKLSNGWSTTSDSNEISNDTDVYKTLMIVGNRSGGDKRRISMWDDVAINGSLSVSNRNILNELNSLRSDVTNLQNTVNDINNNYIRNGKSIYIKLLDGDNRYVNLQKNVIVSDNPGANAYFQVFGNIFKT</sequence>
<reference evidence="2" key="1">
    <citation type="submission" date="2018-10" db="EMBL/GenBank/DDBJ databases">
        <title>Hidden diversity of soil giant viruses.</title>
        <authorList>
            <person name="Schulz F."/>
            <person name="Alteio L."/>
            <person name="Goudeau D."/>
            <person name="Ryan E.M."/>
            <person name="Malmstrom R.R."/>
            <person name="Blanchard J."/>
            <person name="Woyke T."/>
        </authorList>
    </citation>
    <scope>NUCLEOTIDE SEQUENCE</scope>
    <source>
        <strain evidence="2">TEV1</strain>
    </source>
</reference>
<organism evidence="2">
    <name type="scientific">Terrestrivirus sp</name>
    <dbReference type="NCBI Taxonomy" id="2487775"/>
    <lineage>
        <taxon>Viruses</taxon>
        <taxon>Varidnaviria</taxon>
        <taxon>Bamfordvirae</taxon>
        <taxon>Nucleocytoviricota</taxon>
        <taxon>Megaviricetes</taxon>
        <taxon>Imitervirales</taxon>
        <taxon>Mimiviridae</taxon>
        <taxon>Klosneuvirinae</taxon>
    </lineage>
</organism>
<gene>
    <name evidence="2" type="ORF">Terrestrivirus12_28</name>
</gene>
<evidence type="ECO:0000256" key="1">
    <source>
        <dbReference type="SAM" id="Coils"/>
    </source>
</evidence>
<feature type="coiled-coil region" evidence="1">
    <location>
        <begin position="94"/>
        <end position="121"/>
    </location>
</feature>
<evidence type="ECO:0000313" key="2">
    <source>
        <dbReference type="EMBL" id="AYV76725.1"/>
    </source>
</evidence>
<proteinExistence type="predicted"/>
<name>A0A3G4ZPC0_9VIRU</name>